<dbReference type="GO" id="GO:0015074">
    <property type="term" value="P:DNA integration"/>
    <property type="evidence" value="ECO:0007669"/>
    <property type="project" value="InterPro"/>
</dbReference>
<dbReference type="OrthoDB" id="113189at2759"/>
<evidence type="ECO:0000313" key="1">
    <source>
        <dbReference type="EMBL" id="OWZ22265.1"/>
    </source>
</evidence>
<dbReference type="AlphaFoldDB" id="A0A225WX30"/>
<dbReference type="GO" id="GO:0006310">
    <property type="term" value="P:DNA recombination"/>
    <property type="evidence" value="ECO:0007669"/>
    <property type="project" value="InterPro"/>
</dbReference>
<evidence type="ECO:0000313" key="2">
    <source>
        <dbReference type="Proteomes" id="UP000198211"/>
    </source>
</evidence>
<dbReference type="Gene3D" id="1.10.443.10">
    <property type="entry name" value="Intergrase catalytic core"/>
    <property type="match status" value="1"/>
</dbReference>
<gene>
    <name evidence="1" type="ORF">PHMEG_0003054</name>
</gene>
<sequence>MKCESGTICIQLLLLPLTTRMLLSYACSGTFFGRASDLTLLCSANLSIGAGNIFFVRFIRIKSSEEQSVSLFPDDAIVTCLLLAIALALITHQLPEQHSTSHATFTPSTPLLDLIDHPETVAQQEASGKPAKGVDTLPGIHNYVNRVLDRVVAEAGVGEYLTSHSFRREGAQHANGAGMCIQ</sequence>
<name>A0A225WX30_9STRA</name>
<comment type="caution">
    <text evidence="1">The sequence shown here is derived from an EMBL/GenBank/DDBJ whole genome shotgun (WGS) entry which is preliminary data.</text>
</comment>
<dbReference type="GO" id="GO:0003677">
    <property type="term" value="F:DNA binding"/>
    <property type="evidence" value="ECO:0007669"/>
    <property type="project" value="InterPro"/>
</dbReference>
<dbReference type="EMBL" id="NBNE01000149">
    <property type="protein sequence ID" value="OWZ22265.1"/>
    <property type="molecule type" value="Genomic_DNA"/>
</dbReference>
<keyword evidence="2" id="KW-1185">Reference proteome</keyword>
<reference evidence="2" key="1">
    <citation type="submission" date="2017-03" db="EMBL/GenBank/DDBJ databases">
        <title>Phytopthora megakarya and P. palmivora, two closely related causual agents of cacao black pod achieved similar genome size and gene model numbers by different mechanisms.</title>
        <authorList>
            <person name="Ali S."/>
            <person name="Shao J."/>
            <person name="Larry D.J."/>
            <person name="Kronmiller B."/>
            <person name="Shen D."/>
            <person name="Strem M.D."/>
            <person name="Melnick R.L."/>
            <person name="Guiltinan M.J."/>
            <person name="Tyler B.M."/>
            <person name="Meinhardt L.W."/>
            <person name="Bailey B.A."/>
        </authorList>
    </citation>
    <scope>NUCLEOTIDE SEQUENCE [LARGE SCALE GENOMIC DNA]</scope>
    <source>
        <strain evidence="2">zdho120</strain>
    </source>
</reference>
<dbReference type="STRING" id="4795.A0A225WX30"/>
<proteinExistence type="predicted"/>
<protein>
    <submittedName>
        <fullName evidence="1">Uncharacterized protein</fullName>
    </submittedName>
</protein>
<dbReference type="Proteomes" id="UP000198211">
    <property type="component" value="Unassembled WGS sequence"/>
</dbReference>
<organism evidence="1 2">
    <name type="scientific">Phytophthora megakarya</name>
    <dbReference type="NCBI Taxonomy" id="4795"/>
    <lineage>
        <taxon>Eukaryota</taxon>
        <taxon>Sar</taxon>
        <taxon>Stramenopiles</taxon>
        <taxon>Oomycota</taxon>
        <taxon>Peronosporomycetes</taxon>
        <taxon>Peronosporales</taxon>
        <taxon>Peronosporaceae</taxon>
        <taxon>Phytophthora</taxon>
    </lineage>
</organism>
<dbReference type="InterPro" id="IPR013762">
    <property type="entry name" value="Integrase-like_cat_sf"/>
</dbReference>
<accession>A0A225WX30</accession>